<dbReference type="EMBL" id="KQ971381">
    <property type="protein sequence ID" value="EEZ97231.1"/>
    <property type="molecule type" value="Genomic_DNA"/>
</dbReference>
<dbReference type="OMA" id="QWDEHKK"/>
<gene>
    <name evidence="3" type="primary">AUGUSTUS-3.0.2_11029</name>
    <name evidence="3" type="ORF">TcasGA2_TC011029</name>
</gene>
<dbReference type="HOGENOM" id="CLU_084528_2_0_1"/>
<evidence type="ECO:0000313" key="4">
    <source>
        <dbReference type="Proteomes" id="UP000007266"/>
    </source>
</evidence>
<dbReference type="OrthoDB" id="277175at2759"/>
<protein>
    <submittedName>
        <fullName evidence="3">RWD domain-containing protein 1-like Protein</fullName>
    </submittedName>
</protein>
<dbReference type="STRING" id="7070.D6X4V8"/>
<dbReference type="Gene3D" id="6.20.400.10">
    <property type="match status" value="1"/>
</dbReference>
<dbReference type="PROSITE" id="PS50908">
    <property type="entry name" value="RWD"/>
    <property type="match status" value="1"/>
</dbReference>
<dbReference type="CDD" id="cd23816">
    <property type="entry name" value="RWD_RWDD1"/>
    <property type="match status" value="1"/>
</dbReference>
<name>D6X4V8_TRICA</name>
<feature type="region of interest" description="Disordered" evidence="1">
    <location>
        <begin position="212"/>
        <end position="240"/>
    </location>
</feature>
<dbReference type="PANTHER" id="PTHR12292">
    <property type="entry name" value="RWD DOMAIN-CONTAINING PROTEIN"/>
    <property type="match status" value="1"/>
</dbReference>
<dbReference type="AlphaFoldDB" id="D6X4V8"/>
<evidence type="ECO:0000256" key="1">
    <source>
        <dbReference type="SAM" id="MobiDB-lite"/>
    </source>
</evidence>
<dbReference type="GO" id="GO:0002181">
    <property type="term" value="P:cytoplasmic translation"/>
    <property type="evidence" value="ECO:0000318"/>
    <property type="project" value="GO_Central"/>
</dbReference>
<organism evidence="3 4">
    <name type="scientific">Tribolium castaneum</name>
    <name type="common">Red flour beetle</name>
    <dbReference type="NCBI Taxonomy" id="7070"/>
    <lineage>
        <taxon>Eukaryota</taxon>
        <taxon>Metazoa</taxon>
        <taxon>Ecdysozoa</taxon>
        <taxon>Arthropoda</taxon>
        <taxon>Hexapoda</taxon>
        <taxon>Insecta</taxon>
        <taxon>Pterygota</taxon>
        <taxon>Neoptera</taxon>
        <taxon>Endopterygota</taxon>
        <taxon>Coleoptera</taxon>
        <taxon>Polyphaga</taxon>
        <taxon>Cucujiformia</taxon>
        <taxon>Tenebrionidae</taxon>
        <taxon>Tenebrionidae incertae sedis</taxon>
        <taxon>Tribolium</taxon>
    </lineage>
</organism>
<sequence>MDYTEEQKGEIEALESIYFGDLTLLGTEPYHKFSVQIKSEEYDPETENTGLACDMVFTYTPKYPDEAPVIELENCDNFEDGYEAQLLDFLKEQVQENLGMVMIFTLVSSAQEWLNVRWEGVKKERDEEAARKLREEEEAERKRFEGTRVTVETFLKWKTKFEDEMGIAKKREISEKEGKKLTGRELFMTDVTLNESDLKFLEDGEGVKVDESLFQDMDDLDLDDEEDEDFDPNNYSDSSD</sequence>
<evidence type="ECO:0000313" key="3">
    <source>
        <dbReference type="EMBL" id="EEZ97231.1"/>
    </source>
</evidence>
<dbReference type="Pfam" id="PF05773">
    <property type="entry name" value="RWD"/>
    <property type="match status" value="1"/>
</dbReference>
<dbReference type="Pfam" id="PF16543">
    <property type="entry name" value="DFRP_C"/>
    <property type="match status" value="1"/>
</dbReference>
<dbReference type="eggNOG" id="KOG4018">
    <property type="taxonomic scope" value="Eukaryota"/>
</dbReference>
<dbReference type="SUPFAM" id="SSF54495">
    <property type="entry name" value="UBC-like"/>
    <property type="match status" value="1"/>
</dbReference>
<dbReference type="SMART" id="SM00591">
    <property type="entry name" value="RWD"/>
    <property type="match status" value="1"/>
</dbReference>
<dbReference type="PhylomeDB" id="D6X4V8"/>
<keyword evidence="4" id="KW-1185">Reference proteome</keyword>
<accession>D6X4V8</accession>
<dbReference type="InterPro" id="IPR006575">
    <property type="entry name" value="RWD_dom"/>
</dbReference>
<proteinExistence type="predicted"/>
<dbReference type="InterPro" id="IPR016135">
    <property type="entry name" value="UBQ-conjugating_enzyme/RWD"/>
</dbReference>
<dbReference type="Proteomes" id="UP000007266">
    <property type="component" value="Linkage group 10"/>
</dbReference>
<reference evidence="3 4" key="2">
    <citation type="journal article" date="2010" name="Nucleic Acids Res.">
        <title>BeetleBase in 2010: revisions to provide comprehensive genomic information for Tribolium castaneum.</title>
        <authorList>
            <person name="Kim H.S."/>
            <person name="Murphy T."/>
            <person name="Xia J."/>
            <person name="Caragea D."/>
            <person name="Park Y."/>
            <person name="Beeman R.W."/>
            <person name="Lorenzen M.D."/>
            <person name="Butcher S."/>
            <person name="Manak J.R."/>
            <person name="Brown S.J."/>
        </authorList>
    </citation>
    <scope>GENOME REANNOTATION</scope>
    <source>
        <strain evidence="3 4">Georgia GA2</strain>
    </source>
</reference>
<dbReference type="KEGG" id="tca:656075"/>
<reference evidence="3 4" key="1">
    <citation type="journal article" date="2008" name="Nature">
        <title>The genome of the model beetle and pest Tribolium castaneum.</title>
        <authorList>
            <consortium name="Tribolium Genome Sequencing Consortium"/>
            <person name="Richards S."/>
            <person name="Gibbs R.A."/>
            <person name="Weinstock G.M."/>
            <person name="Brown S.J."/>
            <person name="Denell R."/>
            <person name="Beeman R.W."/>
            <person name="Gibbs R."/>
            <person name="Beeman R.W."/>
            <person name="Brown S.J."/>
            <person name="Bucher G."/>
            <person name="Friedrich M."/>
            <person name="Grimmelikhuijzen C.J."/>
            <person name="Klingler M."/>
            <person name="Lorenzen M."/>
            <person name="Richards S."/>
            <person name="Roth S."/>
            <person name="Schroder R."/>
            <person name="Tautz D."/>
            <person name="Zdobnov E.M."/>
            <person name="Muzny D."/>
            <person name="Gibbs R.A."/>
            <person name="Weinstock G.M."/>
            <person name="Attaway T."/>
            <person name="Bell S."/>
            <person name="Buhay C.J."/>
            <person name="Chandrabose M.N."/>
            <person name="Chavez D."/>
            <person name="Clerk-Blankenburg K.P."/>
            <person name="Cree A."/>
            <person name="Dao M."/>
            <person name="Davis C."/>
            <person name="Chacko J."/>
            <person name="Dinh H."/>
            <person name="Dugan-Rocha S."/>
            <person name="Fowler G."/>
            <person name="Garner T.T."/>
            <person name="Garnes J."/>
            <person name="Gnirke A."/>
            <person name="Hawes A."/>
            <person name="Hernandez J."/>
            <person name="Hines S."/>
            <person name="Holder M."/>
            <person name="Hume J."/>
            <person name="Jhangiani S.N."/>
            <person name="Joshi V."/>
            <person name="Khan Z.M."/>
            <person name="Jackson L."/>
            <person name="Kovar C."/>
            <person name="Kowis A."/>
            <person name="Lee S."/>
            <person name="Lewis L.R."/>
            <person name="Margolis J."/>
            <person name="Morgan M."/>
            <person name="Nazareth L.V."/>
            <person name="Nguyen N."/>
            <person name="Okwuonu G."/>
            <person name="Parker D."/>
            <person name="Richards S."/>
            <person name="Ruiz S.J."/>
            <person name="Santibanez J."/>
            <person name="Savard J."/>
            <person name="Scherer S.E."/>
            <person name="Schneider B."/>
            <person name="Sodergren E."/>
            <person name="Tautz D."/>
            <person name="Vattahil S."/>
            <person name="Villasana D."/>
            <person name="White C.S."/>
            <person name="Wright R."/>
            <person name="Park Y."/>
            <person name="Beeman R.W."/>
            <person name="Lord J."/>
            <person name="Oppert B."/>
            <person name="Lorenzen M."/>
            <person name="Brown S."/>
            <person name="Wang L."/>
            <person name="Savard J."/>
            <person name="Tautz D."/>
            <person name="Richards S."/>
            <person name="Weinstock G."/>
            <person name="Gibbs R.A."/>
            <person name="Liu Y."/>
            <person name="Worley K."/>
            <person name="Weinstock G."/>
            <person name="Elsik C.G."/>
            <person name="Reese J.T."/>
            <person name="Elhaik E."/>
            <person name="Landan G."/>
            <person name="Graur D."/>
            <person name="Arensburger P."/>
            <person name="Atkinson P."/>
            <person name="Beeman R.W."/>
            <person name="Beidler J."/>
            <person name="Brown S.J."/>
            <person name="Demuth J.P."/>
            <person name="Drury D.W."/>
            <person name="Du Y.Z."/>
            <person name="Fujiwara H."/>
            <person name="Lorenzen M."/>
            <person name="Maselli V."/>
            <person name="Osanai M."/>
            <person name="Park Y."/>
            <person name="Robertson H.M."/>
            <person name="Tu Z."/>
            <person name="Wang J.J."/>
            <person name="Wang S."/>
            <person name="Richards S."/>
            <person name="Song H."/>
            <person name="Zhang L."/>
            <person name="Sodergren E."/>
            <person name="Werner D."/>
            <person name="Stanke M."/>
            <person name="Morgenstern B."/>
            <person name="Solovyev V."/>
            <person name="Kosarev P."/>
            <person name="Brown G."/>
            <person name="Chen H.C."/>
            <person name="Ermolaeva O."/>
            <person name="Hlavina W."/>
            <person name="Kapustin Y."/>
            <person name="Kiryutin B."/>
            <person name="Kitts P."/>
            <person name="Maglott D."/>
            <person name="Pruitt K."/>
            <person name="Sapojnikov V."/>
            <person name="Souvorov A."/>
            <person name="Mackey A.J."/>
            <person name="Waterhouse R.M."/>
            <person name="Wyder S."/>
            <person name="Zdobnov E.M."/>
            <person name="Zdobnov E.M."/>
            <person name="Wyder S."/>
            <person name="Kriventseva E.V."/>
            <person name="Kadowaki T."/>
            <person name="Bork P."/>
            <person name="Aranda M."/>
            <person name="Bao R."/>
            <person name="Beermann A."/>
            <person name="Berns N."/>
            <person name="Bolognesi R."/>
            <person name="Bonneton F."/>
            <person name="Bopp D."/>
            <person name="Brown S.J."/>
            <person name="Bucher G."/>
            <person name="Butts T."/>
            <person name="Chaumot A."/>
            <person name="Denell R.E."/>
            <person name="Ferrier D.E."/>
            <person name="Friedrich M."/>
            <person name="Gordon C.M."/>
            <person name="Jindra M."/>
            <person name="Klingler M."/>
            <person name="Lan Q."/>
            <person name="Lattorff H.M."/>
            <person name="Laudet V."/>
            <person name="von Levetsow C."/>
            <person name="Liu Z."/>
            <person name="Lutz R."/>
            <person name="Lynch J.A."/>
            <person name="da Fonseca R.N."/>
            <person name="Posnien N."/>
            <person name="Reuter R."/>
            <person name="Roth S."/>
            <person name="Savard J."/>
            <person name="Schinko J.B."/>
            <person name="Schmitt C."/>
            <person name="Schoppmeier M."/>
            <person name="Schroder R."/>
            <person name="Shippy T.D."/>
            <person name="Simonnet F."/>
            <person name="Marques-Souza H."/>
            <person name="Tautz D."/>
            <person name="Tomoyasu Y."/>
            <person name="Trauner J."/>
            <person name="Van der Zee M."/>
            <person name="Vervoort M."/>
            <person name="Wittkopp N."/>
            <person name="Wimmer E.A."/>
            <person name="Yang X."/>
            <person name="Jones A.K."/>
            <person name="Sattelle D.B."/>
            <person name="Ebert P.R."/>
            <person name="Nelson D."/>
            <person name="Scott J.G."/>
            <person name="Beeman R.W."/>
            <person name="Muthukrishnan S."/>
            <person name="Kramer K.J."/>
            <person name="Arakane Y."/>
            <person name="Beeman R.W."/>
            <person name="Zhu Q."/>
            <person name="Hogenkamp D."/>
            <person name="Dixit R."/>
            <person name="Oppert B."/>
            <person name="Jiang H."/>
            <person name="Zou Z."/>
            <person name="Marshall J."/>
            <person name="Elpidina E."/>
            <person name="Vinokurov K."/>
            <person name="Oppert C."/>
            <person name="Zou Z."/>
            <person name="Evans J."/>
            <person name="Lu Z."/>
            <person name="Zhao P."/>
            <person name="Sumathipala N."/>
            <person name="Altincicek B."/>
            <person name="Vilcinskas A."/>
            <person name="Williams M."/>
            <person name="Hultmark D."/>
            <person name="Hetru C."/>
            <person name="Jiang H."/>
            <person name="Grimmelikhuijzen C.J."/>
            <person name="Hauser F."/>
            <person name="Cazzamali G."/>
            <person name="Williamson M."/>
            <person name="Park Y."/>
            <person name="Li B."/>
            <person name="Tanaka Y."/>
            <person name="Predel R."/>
            <person name="Neupert S."/>
            <person name="Schachtner J."/>
            <person name="Verleyen P."/>
            <person name="Raible F."/>
            <person name="Bork P."/>
            <person name="Friedrich M."/>
            <person name="Walden K.K."/>
            <person name="Robertson H.M."/>
            <person name="Angeli S."/>
            <person name="Foret S."/>
            <person name="Bucher G."/>
            <person name="Schuetz S."/>
            <person name="Maleszka R."/>
            <person name="Wimmer E.A."/>
            <person name="Beeman R.W."/>
            <person name="Lorenzen M."/>
            <person name="Tomoyasu Y."/>
            <person name="Miller S.C."/>
            <person name="Grossmann D."/>
            <person name="Bucher G."/>
        </authorList>
    </citation>
    <scope>NUCLEOTIDE SEQUENCE [LARGE SCALE GENOMIC DNA]</scope>
    <source>
        <strain evidence="3 4">Georgia GA2</strain>
    </source>
</reference>
<dbReference type="InterPro" id="IPR032378">
    <property type="entry name" value="ZC3H15/TMA46_C"/>
</dbReference>
<feature type="domain" description="RWD" evidence="2">
    <location>
        <begin position="9"/>
        <end position="117"/>
    </location>
</feature>
<dbReference type="Gene3D" id="3.10.110.10">
    <property type="entry name" value="Ubiquitin Conjugating Enzyme"/>
    <property type="match status" value="1"/>
</dbReference>
<dbReference type="FunFam" id="3.10.110.10:FF:000075">
    <property type="entry name" value="RWD domain-containing protein (Gir2)"/>
    <property type="match status" value="1"/>
</dbReference>
<feature type="compositionally biased region" description="Acidic residues" evidence="1">
    <location>
        <begin position="216"/>
        <end position="231"/>
    </location>
</feature>
<dbReference type="InterPro" id="IPR040213">
    <property type="entry name" value="GIR2-like"/>
</dbReference>
<evidence type="ECO:0000259" key="2">
    <source>
        <dbReference type="PROSITE" id="PS50908"/>
    </source>
</evidence>